<feature type="signal peptide" evidence="2">
    <location>
        <begin position="1"/>
        <end position="20"/>
    </location>
</feature>
<dbReference type="Gene3D" id="2.80.10.50">
    <property type="match status" value="7"/>
</dbReference>
<name>A0A381FBB0_9FLAO</name>
<dbReference type="SUPFAM" id="SSF101898">
    <property type="entry name" value="NHL repeat"/>
    <property type="match status" value="1"/>
</dbReference>
<evidence type="ECO:0000313" key="7">
    <source>
        <dbReference type="Proteomes" id="UP000255231"/>
    </source>
</evidence>
<evidence type="ECO:0000256" key="2">
    <source>
        <dbReference type="SAM" id="SignalP"/>
    </source>
</evidence>
<evidence type="ECO:0000259" key="3">
    <source>
        <dbReference type="Pfam" id="PF18962"/>
    </source>
</evidence>
<dbReference type="NCBIfam" id="TIGR02608">
    <property type="entry name" value="delta_60_rpt"/>
    <property type="match status" value="11"/>
</dbReference>
<evidence type="ECO:0000313" key="6">
    <source>
        <dbReference type="Proteomes" id="UP000185725"/>
    </source>
</evidence>
<evidence type="ECO:0000256" key="1">
    <source>
        <dbReference type="ARBA" id="ARBA00022729"/>
    </source>
</evidence>
<dbReference type="Proteomes" id="UP000185725">
    <property type="component" value="Unassembled WGS sequence"/>
</dbReference>
<sequence length="840" mass="87789">MRKYILLFLLLTCNFYFSQAGNIDATFNTADSGNGAGDGANGNISKSLKLSSGKLLLVGNFTSYNDGILGRIVRINTDGSIDATFNSGTGVNAYVYSAAEQPDGKIIIGGSFTSYNGATVNRIIRLNSDGTLDSTFSGVGAGPSGNSLVDNIVILPTGKILIGGSFSAYNNITAVKIARLNADGSLDATFVSSPGVGNSSASINKMEYDAANQKIYVGGSFTSINGTTVNRIARLNSDGTVDTSFIIGSGTSQGFNNTVSEIVLLSTGKLLVGGTFGSYNGNGTLKNICRLNSDGTLDGTFNFNNAANTGVYAIKTIGNKLFVGGNFTSYAGVPVSRLVKLDADGNLDTTYNAGNSGANSSVLNIIDNLDGTIFITGSFNMYNGLVKNYCAHILADGTPDTTYNLGTGADGNVSSIVFQPDNKMIIGGEFTSYNGTVKNKIARLNTDGTLDTSFNMNGAGANGTVSAVALQNNGKIIAGGTFTKYNGNDITNLVRINADGSYSNDLTLGTSFNNSVTAVAVQNDGKIIVGGSFTNYNGTAINRLARLNTDGTIDATFSIGTGANSGSISSIMLLTDGKMIITGLFTSFNGTTGRIFRLNTDGTIDTSFSTGGTGTNLPIYTIAVQQDGKILIGGNFSTFNGIANARVARLNSNGSLDTTFAPGTNIDGSVQTLVVQPDNKVIIAGAFTKYGTTLSNKIMRLNADATLDTTFDVGSGTNNNINKMVLDPNNNVLIGGVFTNYKGNGKNRIARILNVVSSLATAEIRNKTDVDLYPNPFTNDIHIHTTEKLSNVSIYDMSGKIVYVSDKKDLNLSHLSKGTYILKAMSAGNKTITVKKIIKK</sequence>
<dbReference type="OrthoDB" id="9805017at2"/>
<dbReference type="NCBIfam" id="TIGR04183">
    <property type="entry name" value="Por_Secre_tail"/>
    <property type="match status" value="1"/>
</dbReference>
<keyword evidence="1 2" id="KW-0732">Signal</keyword>
<dbReference type="Pfam" id="PF18962">
    <property type="entry name" value="Por_Secre_tail"/>
    <property type="match status" value="1"/>
</dbReference>
<dbReference type="RefSeq" id="WP_076561543.1">
    <property type="nucleotide sequence ID" value="NZ_CP033929.1"/>
</dbReference>
<dbReference type="Proteomes" id="UP000255231">
    <property type="component" value="Unassembled WGS sequence"/>
</dbReference>
<gene>
    <name evidence="5" type="ORF">NCTC13560_02190</name>
    <name evidence="4" type="ORF">SAMN05421682_11010</name>
</gene>
<feature type="chain" id="PRO_5016979695" evidence="2">
    <location>
        <begin position="21"/>
        <end position="840"/>
    </location>
</feature>
<evidence type="ECO:0000313" key="5">
    <source>
        <dbReference type="EMBL" id="SUX43744.1"/>
    </source>
</evidence>
<evidence type="ECO:0000313" key="4">
    <source>
        <dbReference type="EMBL" id="SIQ91423.1"/>
    </source>
</evidence>
<accession>A0A381FBB0</accession>
<dbReference type="EMBL" id="FTMF01000010">
    <property type="protein sequence ID" value="SIQ91423.1"/>
    <property type="molecule type" value="Genomic_DNA"/>
</dbReference>
<keyword evidence="6" id="KW-1185">Reference proteome</keyword>
<reference evidence="4 6" key="1">
    <citation type="submission" date="2017-01" db="EMBL/GenBank/DDBJ databases">
        <authorList>
            <person name="Varghese N."/>
            <person name="Submissions S."/>
        </authorList>
    </citation>
    <scope>NUCLEOTIDE SEQUENCE [LARGE SCALE GENOMIC DNA]</scope>
    <source>
        <strain evidence="4 6">ATCC 27950</strain>
    </source>
</reference>
<dbReference type="AlphaFoldDB" id="A0A381FBB0"/>
<dbReference type="PANTHER" id="PTHR31778:SF2">
    <property type="entry name" value="BUD SITE SELECTION PROTEIN RAX2"/>
    <property type="match status" value="1"/>
</dbReference>
<proteinExistence type="predicted"/>
<dbReference type="SUPFAM" id="SSF75011">
    <property type="entry name" value="3-carboxy-cis,cis-mucoante lactonizing enzyme"/>
    <property type="match status" value="1"/>
</dbReference>
<dbReference type="EMBL" id="UFVS01000001">
    <property type="protein sequence ID" value="SUX43744.1"/>
    <property type="molecule type" value="Genomic_DNA"/>
</dbReference>
<organism evidence="5 7">
    <name type="scientific">Chryseobacterium indoltheticum</name>
    <dbReference type="NCBI Taxonomy" id="254"/>
    <lineage>
        <taxon>Bacteria</taxon>
        <taxon>Pseudomonadati</taxon>
        <taxon>Bacteroidota</taxon>
        <taxon>Flavobacteriia</taxon>
        <taxon>Flavobacteriales</taxon>
        <taxon>Weeksellaceae</taxon>
        <taxon>Chryseobacterium group</taxon>
        <taxon>Chryseobacterium</taxon>
    </lineage>
</organism>
<dbReference type="InterPro" id="IPR013431">
    <property type="entry name" value="Delta_60_rpt"/>
</dbReference>
<dbReference type="GeneID" id="303673619"/>
<protein>
    <submittedName>
        <fullName evidence="4 5">Delta-60 repeat domain</fullName>
    </submittedName>
</protein>
<dbReference type="KEGG" id="cil:EG358_07895"/>
<reference evidence="5 7" key="2">
    <citation type="submission" date="2018-06" db="EMBL/GenBank/DDBJ databases">
        <authorList>
            <consortium name="Pathogen Informatics"/>
            <person name="Doyle S."/>
        </authorList>
    </citation>
    <scope>NUCLEOTIDE SEQUENCE [LARGE SCALE GENOMIC DNA]</scope>
    <source>
        <strain evidence="5 7">NCTC13560</strain>
    </source>
</reference>
<dbReference type="Pfam" id="PF17164">
    <property type="entry name" value="DUF5122"/>
    <property type="match status" value="14"/>
</dbReference>
<feature type="domain" description="Secretion system C-terminal sorting" evidence="3">
    <location>
        <begin position="772"/>
        <end position="838"/>
    </location>
</feature>
<dbReference type="PANTHER" id="PTHR31778">
    <property type="entry name" value="BUD SITE SELECTION PROTEIN RAX2"/>
    <property type="match status" value="1"/>
</dbReference>
<dbReference type="GO" id="GO:1902929">
    <property type="term" value="C:plasma membrane of growing cell tip"/>
    <property type="evidence" value="ECO:0007669"/>
    <property type="project" value="TreeGrafter"/>
</dbReference>
<dbReference type="InterPro" id="IPR026444">
    <property type="entry name" value="Secre_tail"/>
</dbReference>
<dbReference type="SUPFAM" id="SSF63829">
    <property type="entry name" value="Calcium-dependent phosphotriesterase"/>
    <property type="match status" value="1"/>
</dbReference>